<feature type="domain" description="EXS" evidence="7">
    <location>
        <begin position="181"/>
        <end position="441"/>
    </location>
</feature>
<dbReference type="EMBL" id="VSWC01000157">
    <property type="protein sequence ID" value="KAA1074468.1"/>
    <property type="molecule type" value="Genomic_DNA"/>
</dbReference>
<reference evidence="8 9" key="1">
    <citation type="submission" date="2019-05" db="EMBL/GenBank/DDBJ databases">
        <title>Emergence of the Ug99 lineage of the wheat stem rust pathogen through somatic hybridization.</title>
        <authorList>
            <person name="Li F."/>
            <person name="Upadhyaya N.M."/>
            <person name="Sperschneider J."/>
            <person name="Matny O."/>
            <person name="Nguyen-Phuc H."/>
            <person name="Mago R."/>
            <person name="Raley C."/>
            <person name="Miller M.E."/>
            <person name="Silverstein K.A.T."/>
            <person name="Henningsen E."/>
            <person name="Hirsch C.D."/>
            <person name="Visser B."/>
            <person name="Pretorius Z.A."/>
            <person name="Steffenson B.J."/>
            <person name="Schwessinger B."/>
            <person name="Dodds P.N."/>
            <person name="Figueroa M."/>
        </authorList>
    </citation>
    <scope>NUCLEOTIDE SEQUENCE [LARGE SCALE GENOMIC DNA]</scope>
    <source>
        <strain evidence="8">21-0</strain>
    </source>
</reference>
<sequence>MNQQEQQEHFPQPFRILSLIQLSITSTAISLNYYYYHQQEQQQTAITNNNNKTITTATATTTSTHQQLYYGALSLLITILLGLLTNQLLIHLLLIPPAHAPLLASIPAFILLVHPSRLAPFSAHFRNGHRKLLKALRRILALERSPQRLTRFPDLIIADLLTSLARPFADLALLCATTLHLHPSLQSSLSIFFNSLPYLLRFKQCMNDLIVGPNNKLRCGLNALKYSTAIPMIIMHNRLLSQEDARRGLQADAEEISAEAVGMMQDGQKIVQGWVLACLLNSLYSSYWDIVNDWGISLSQIRSWYHHHHSHHHHHHPHHHHYHQVHRKADLEEEQEELAPSSPSGQAPNRLLFPGDRWWIYVAVIVLNLALRHTWIIALFTTSHHSGPKLSFLLQALELLRRAVWILVRLEWADLSSAPRDLKAAYNPLLDGSPSADIDDHLILDDRRHHHHLSLHTRVSSAPDTDLLPLLPPHSSDPTHKLPTSHPYNHHHHHHLLEIRDRSFIEPDLPPSSNSNNLAPSSSLSNAAFLHRPSPPLPASSSASQLIPLHVDHPS</sequence>
<keyword evidence="4 6" id="KW-0472">Membrane</keyword>
<evidence type="ECO:0000313" key="8">
    <source>
        <dbReference type="EMBL" id="KAA1074468.1"/>
    </source>
</evidence>
<gene>
    <name evidence="8" type="ORF">PGT21_006425</name>
</gene>
<feature type="transmembrane region" description="Helical" evidence="6">
    <location>
        <begin position="16"/>
        <end position="36"/>
    </location>
</feature>
<evidence type="ECO:0000256" key="5">
    <source>
        <dbReference type="SAM" id="MobiDB-lite"/>
    </source>
</evidence>
<feature type="region of interest" description="Disordered" evidence="5">
    <location>
        <begin position="505"/>
        <end position="555"/>
    </location>
</feature>
<evidence type="ECO:0000259" key="7">
    <source>
        <dbReference type="PROSITE" id="PS51380"/>
    </source>
</evidence>
<comment type="subcellular location">
    <subcellularLocation>
        <location evidence="1">Membrane</location>
        <topology evidence="1">Multi-pass membrane protein</topology>
    </subcellularLocation>
</comment>
<feature type="compositionally biased region" description="Low complexity" evidence="5">
    <location>
        <begin position="464"/>
        <end position="476"/>
    </location>
</feature>
<dbReference type="InterPro" id="IPR004342">
    <property type="entry name" value="EXS_C"/>
</dbReference>
<dbReference type="PANTHER" id="PTHR10783:SF46">
    <property type="entry name" value="PROTEIN ERD1 HOMOLOG 2"/>
    <property type="match status" value="1"/>
</dbReference>
<evidence type="ECO:0000256" key="2">
    <source>
        <dbReference type="ARBA" id="ARBA00022692"/>
    </source>
</evidence>
<dbReference type="GO" id="GO:0005737">
    <property type="term" value="C:cytoplasm"/>
    <property type="evidence" value="ECO:0007669"/>
    <property type="project" value="TreeGrafter"/>
</dbReference>
<keyword evidence="3 6" id="KW-1133">Transmembrane helix</keyword>
<dbReference type="PROSITE" id="PS51380">
    <property type="entry name" value="EXS"/>
    <property type="match status" value="1"/>
</dbReference>
<feature type="compositionally biased region" description="Low complexity" evidence="5">
    <location>
        <begin position="539"/>
        <end position="549"/>
    </location>
</feature>
<keyword evidence="2 6" id="KW-0812">Transmembrane</keyword>
<accession>A0A5B0MED9</accession>
<dbReference type="PANTHER" id="PTHR10783">
    <property type="entry name" value="XENOTROPIC AND POLYTROPIC RETROVIRUS RECEPTOR 1-RELATED"/>
    <property type="match status" value="1"/>
</dbReference>
<comment type="caution">
    <text evidence="8">The sequence shown here is derived from an EMBL/GenBank/DDBJ whole genome shotgun (WGS) entry which is preliminary data.</text>
</comment>
<feature type="region of interest" description="Disordered" evidence="5">
    <location>
        <begin position="315"/>
        <end position="346"/>
    </location>
</feature>
<feature type="compositionally biased region" description="Basic residues" evidence="5">
    <location>
        <begin position="315"/>
        <end position="326"/>
    </location>
</feature>
<dbReference type="OrthoDB" id="2506812at2759"/>
<proteinExistence type="predicted"/>
<feature type="compositionally biased region" description="Low complexity" evidence="5">
    <location>
        <begin position="511"/>
        <end position="528"/>
    </location>
</feature>
<keyword evidence="9" id="KW-1185">Reference proteome</keyword>
<evidence type="ECO:0000256" key="4">
    <source>
        <dbReference type="ARBA" id="ARBA00023136"/>
    </source>
</evidence>
<evidence type="ECO:0000256" key="3">
    <source>
        <dbReference type="ARBA" id="ARBA00022989"/>
    </source>
</evidence>
<evidence type="ECO:0000256" key="1">
    <source>
        <dbReference type="ARBA" id="ARBA00004141"/>
    </source>
</evidence>
<dbReference type="AlphaFoldDB" id="A0A5B0MED9"/>
<organism evidence="8 9">
    <name type="scientific">Puccinia graminis f. sp. tritici</name>
    <dbReference type="NCBI Taxonomy" id="56615"/>
    <lineage>
        <taxon>Eukaryota</taxon>
        <taxon>Fungi</taxon>
        <taxon>Dikarya</taxon>
        <taxon>Basidiomycota</taxon>
        <taxon>Pucciniomycotina</taxon>
        <taxon>Pucciniomycetes</taxon>
        <taxon>Pucciniales</taxon>
        <taxon>Pucciniaceae</taxon>
        <taxon>Puccinia</taxon>
    </lineage>
</organism>
<dbReference type="GO" id="GO:0016020">
    <property type="term" value="C:membrane"/>
    <property type="evidence" value="ECO:0007669"/>
    <property type="project" value="UniProtKB-SubCell"/>
</dbReference>
<feature type="transmembrane region" description="Helical" evidence="6">
    <location>
        <begin position="68"/>
        <end position="84"/>
    </location>
</feature>
<evidence type="ECO:0000313" key="9">
    <source>
        <dbReference type="Proteomes" id="UP000324748"/>
    </source>
</evidence>
<feature type="region of interest" description="Disordered" evidence="5">
    <location>
        <begin position="464"/>
        <end position="493"/>
    </location>
</feature>
<dbReference type="Pfam" id="PF03124">
    <property type="entry name" value="EXS"/>
    <property type="match status" value="1"/>
</dbReference>
<dbReference type="Proteomes" id="UP000324748">
    <property type="component" value="Unassembled WGS sequence"/>
</dbReference>
<protein>
    <recommendedName>
        <fullName evidence="7">EXS domain-containing protein</fullName>
    </recommendedName>
</protein>
<name>A0A5B0MED9_PUCGR</name>
<evidence type="ECO:0000256" key="6">
    <source>
        <dbReference type="SAM" id="Phobius"/>
    </source>
</evidence>